<organism evidence="2 3">
    <name type="scientific">Allacma fusca</name>
    <dbReference type="NCBI Taxonomy" id="39272"/>
    <lineage>
        <taxon>Eukaryota</taxon>
        <taxon>Metazoa</taxon>
        <taxon>Ecdysozoa</taxon>
        <taxon>Arthropoda</taxon>
        <taxon>Hexapoda</taxon>
        <taxon>Collembola</taxon>
        <taxon>Symphypleona</taxon>
        <taxon>Sminthuridae</taxon>
        <taxon>Allacma</taxon>
    </lineage>
</organism>
<dbReference type="OrthoDB" id="5981855at2759"/>
<accession>A0A8J2JEA5</accession>
<gene>
    <name evidence="2" type="ORF">AFUS01_LOCUS4635</name>
</gene>
<dbReference type="PROSITE" id="PS51257">
    <property type="entry name" value="PROKAR_LIPOPROTEIN"/>
    <property type="match status" value="1"/>
</dbReference>
<keyword evidence="1" id="KW-0812">Transmembrane</keyword>
<feature type="non-terminal residue" evidence="2">
    <location>
        <position position="67"/>
    </location>
</feature>
<protein>
    <submittedName>
        <fullName evidence="2">Uncharacterized protein</fullName>
    </submittedName>
</protein>
<reference evidence="2" key="1">
    <citation type="submission" date="2021-06" db="EMBL/GenBank/DDBJ databases">
        <authorList>
            <person name="Hodson N. C."/>
            <person name="Mongue J. A."/>
            <person name="Jaron S. K."/>
        </authorList>
    </citation>
    <scope>NUCLEOTIDE SEQUENCE</scope>
</reference>
<keyword evidence="1" id="KW-0472">Membrane</keyword>
<comment type="caution">
    <text evidence="2">The sequence shown here is derived from an EMBL/GenBank/DDBJ whole genome shotgun (WGS) entry which is preliminary data.</text>
</comment>
<keyword evidence="1" id="KW-1133">Transmembrane helix</keyword>
<proteinExistence type="predicted"/>
<evidence type="ECO:0000256" key="1">
    <source>
        <dbReference type="SAM" id="Phobius"/>
    </source>
</evidence>
<dbReference type="Proteomes" id="UP000708208">
    <property type="component" value="Unassembled WGS sequence"/>
</dbReference>
<evidence type="ECO:0000313" key="2">
    <source>
        <dbReference type="EMBL" id="CAG7705800.1"/>
    </source>
</evidence>
<dbReference type="AlphaFoldDB" id="A0A8J2JEA5"/>
<feature type="transmembrane region" description="Helical" evidence="1">
    <location>
        <begin position="12"/>
        <end position="35"/>
    </location>
</feature>
<evidence type="ECO:0000313" key="3">
    <source>
        <dbReference type="Proteomes" id="UP000708208"/>
    </source>
</evidence>
<name>A0A8J2JEA5_9HEXA</name>
<dbReference type="EMBL" id="CAJVCH010029041">
    <property type="protein sequence ID" value="CAG7705800.1"/>
    <property type="molecule type" value="Genomic_DNA"/>
</dbReference>
<sequence length="67" mass="7559">MNPLRPRMGKRLTLGIAAGIWIGGCALSIPMILYFTTFERELSPENTIVLCYAEWPDGPQTQSQQEF</sequence>
<keyword evidence="3" id="KW-1185">Reference proteome</keyword>